<feature type="chain" id="PRO_5040456336" description="DUF7492 domain-containing protein" evidence="2">
    <location>
        <begin position="20"/>
        <end position="401"/>
    </location>
</feature>
<protein>
    <recommendedName>
        <fullName evidence="3">DUF7492 domain-containing protein</fullName>
    </recommendedName>
</protein>
<accession>A0A9P4V5Y4</accession>
<keyword evidence="2" id="KW-0732">Signal</keyword>
<name>A0A9P4V5Y4_9PLEO</name>
<feature type="compositionally biased region" description="Polar residues" evidence="1">
    <location>
        <begin position="348"/>
        <end position="357"/>
    </location>
</feature>
<keyword evidence="5" id="KW-1185">Reference proteome</keyword>
<dbReference type="Pfam" id="PF24320">
    <property type="entry name" value="DUF7492"/>
    <property type="match status" value="1"/>
</dbReference>
<evidence type="ECO:0000259" key="3">
    <source>
        <dbReference type="Pfam" id="PF24320"/>
    </source>
</evidence>
<feature type="region of interest" description="Disordered" evidence="1">
    <location>
        <begin position="332"/>
        <end position="357"/>
    </location>
</feature>
<evidence type="ECO:0000256" key="2">
    <source>
        <dbReference type="SAM" id="SignalP"/>
    </source>
</evidence>
<organism evidence="4 5">
    <name type="scientific">Polyplosphaeria fusca</name>
    <dbReference type="NCBI Taxonomy" id="682080"/>
    <lineage>
        <taxon>Eukaryota</taxon>
        <taxon>Fungi</taxon>
        <taxon>Dikarya</taxon>
        <taxon>Ascomycota</taxon>
        <taxon>Pezizomycotina</taxon>
        <taxon>Dothideomycetes</taxon>
        <taxon>Pleosporomycetidae</taxon>
        <taxon>Pleosporales</taxon>
        <taxon>Tetraplosphaeriaceae</taxon>
        <taxon>Polyplosphaeria</taxon>
    </lineage>
</organism>
<evidence type="ECO:0000313" key="5">
    <source>
        <dbReference type="Proteomes" id="UP000799444"/>
    </source>
</evidence>
<feature type="signal peptide" evidence="2">
    <location>
        <begin position="1"/>
        <end position="19"/>
    </location>
</feature>
<feature type="domain" description="DUF7492" evidence="3">
    <location>
        <begin position="18"/>
        <end position="283"/>
    </location>
</feature>
<dbReference type="OrthoDB" id="64281at2759"/>
<evidence type="ECO:0000313" key="4">
    <source>
        <dbReference type="EMBL" id="KAF2737698.1"/>
    </source>
</evidence>
<dbReference type="EMBL" id="ML996114">
    <property type="protein sequence ID" value="KAF2737698.1"/>
    <property type="molecule type" value="Genomic_DNA"/>
</dbReference>
<dbReference type="Proteomes" id="UP000799444">
    <property type="component" value="Unassembled WGS sequence"/>
</dbReference>
<reference evidence="4" key="1">
    <citation type="journal article" date="2020" name="Stud. Mycol.">
        <title>101 Dothideomycetes genomes: a test case for predicting lifestyles and emergence of pathogens.</title>
        <authorList>
            <person name="Haridas S."/>
            <person name="Albert R."/>
            <person name="Binder M."/>
            <person name="Bloem J."/>
            <person name="Labutti K."/>
            <person name="Salamov A."/>
            <person name="Andreopoulos B."/>
            <person name="Baker S."/>
            <person name="Barry K."/>
            <person name="Bills G."/>
            <person name="Bluhm B."/>
            <person name="Cannon C."/>
            <person name="Castanera R."/>
            <person name="Culley D."/>
            <person name="Daum C."/>
            <person name="Ezra D."/>
            <person name="Gonzalez J."/>
            <person name="Henrissat B."/>
            <person name="Kuo A."/>
            <person name="Liang C."/>
            <person name="Lipzen A."/>
            <person name="Lutzoni F."/>
            <person name="Magnuson J."/>
            <person name="Mondo S."/>
            <person name="Nolan M."/>
            <person name="Ohm R."/>
            <person name="Pangilinan J."/>
            <person name="Park H.-J."/>
            <person name="Ramirez L."/>
            <person name="Alfaro M."/>
            <person name="Sun H."/>
            <person name="Tritt A."/>
            <person name="Yoshinaga Y."/>
            <person name="Zwiers L.-H."/>
            <person name="Turgeon B."/>
            <person name="Goodwin S."/>
            <person name="Spatafora J."/>
            <person name="Crous P."/>
            <person name="Grigoriev I."/>
        </authorList>
    </citation>
    <scope>NUCLEOTIDE SEQUENCE</scope>
    <source>
        <strain evidence="4">CBS 125425</strain>
    </source>
</reference>
<dbReference type="AlphaFoldDB" id="A0A9P4V5Y4"/>
<evidence type="ECO:0000256" key="1">
    <source>
        <dbReference type="SAM" id="MobiDB-lite"/>
    </source>
</evidence>
<comment type="caution">
    <text evidence="4">The sequence shown here is derived from an EMBL/GenBank/DDBJ whole genome shotgun (WGS) entry which is preliminary data.</text>
</comment>
<sequence>MRFAVPLLAALGGLPVAMGHTWIEQMRNIDADGNFFGEYGYPRGYKAKTDPGYDGNSMNYLLPPLEQQPPFINSTNLLCHPNQRKQEQSDKYPRLKTQAGGHVALRYMENGHISLPEQQVGKPEKAGTVYVFGTTDPKDDEKIADVLKWTADGQGGNKRGVLVGAQNYDDGRCYEQNNSPIHNERAAKFPNWMMGQVPDGDKGPGNAALFCETNIEIPKDAQTGKPYTLYWVWQWPTKPQTSVYTDGKDEYYTTCMDVDIVDTLKQDRTFKAKFPLVQQDAMSVAVSNFASRTALVDDPIKGELGNVFHGQQTQSGVQTTLQTSLATPPAATTGIEIPTLTDRPGASSAPSANPGGNNAVTIIVTERITVTAPAATAIVTASKQHVARHGARFRGMFTVDH</sequence>
<dbReference type="InterPro" id="IPR055915">
    <property type="entry name" value="DUF7492"/>
</dbReference>
<proteinExistence type="predicted"/>
<gene>
    <name evidence="4" type="ORF">EJ04DRAFT_510131</name>
</gene>